<dbReference type="SMART" id="SM00698">
    <property type="entry name" value="MORN"/>
    <property type="match status" value="3"/>
</dbReference>
<protein>
    <recommendedName>
        <fullName evidence="6">MORN repeat protein</fullName>
    </recommendedName>
</protein>
<dbReference type="RefSeq" id="WP_052482698.1">
    <property type="nucleotide sequence ID" value="NZ_CP010086.2"/>
</dbReference>
<sequence length="433" mass="50430">MEKLENKRIYEKAWFCIIMLIFICPVGAFLMWRNKLFNKIIRVLLSLIVIPCSFIGLLFWIGIFSKDSKSMNTNSNLATNSDNSNYKLANNSENSEKDTDKGEENSNDEDIQNKNINNYMFGEPEFLELYLKQNKIEKINFSEEKKLTQMEEKLKDIDINSSEFKCLDANLTKKNTLEEGFNQYKLTLSKTNVMYLGGLKNNKPDGIGIIVEVIEYGDRKILSKKYIGNFKNGYFDGYGKLYYVPLQDDYGNLVIVKKYSEKDPNYINKRLNGLMYEGKFQDGTIIGEGNEFEYLNLELEFSYRDELNGDIIRQSEIYKLKEDESKKEELETLSKSIEEGFRILNNPITVFCGTYKNGQLNGKGKIYRFGKLYYDGEWKDNQWDGKGTMYFENSNSIRYKGEIKEGKANGKGILYDKDENIIYSGKWKDGNYE</sequence>
<keyword evidence="1" id="KW-0677">Repeat</keyword>
<accession>A0A0B5QEU3</accession>
<keyword evidence="3" id="KW-0472">Membrane</keyword>
<dbReference type="STRING" id="1520.LF65_00090"/>
<keyword evidence="3" id="KW-1133">Transmembrane helix</keyword>
<feature type="region of interest" description="Disordered" evidence="2">
    <location>
        <begin position="82"/>
        <end position="114"/>
    </location>
</feature>
<dbReference type="Gene3D" id="2.20.110.10">
    <property type="entry name" value="Histone H3 K4-specific methyltransferase SET7/9 N-terminal domain"/>
    <property type="match status" value="1"/>
</dbReference>
<evidence type="ECO:0000313" key="5">
    <source>
        <dbReference type="Proteomes" id="UP000031866"/>
    </source>
</evidence>
<keyword evidence="3" id="KW-0812">Transmembrane</keyword>
<evidence type="ECO:0000313" key="4">
    <source>
        <dbReference type="EMBL" id="AJG96781.1"/>
    </source>
</evidence>
<proteinExistence type="predicted"/>
<evidence type="ECO:0008006" key="6">
    <source>
        <dbReference type="Google" id="ProtNLM"/>
    </source>
</evidence>
<dbReference type="OrthoDB" id="1650483at2"/>
<dbReference type="Pfam" id="PF02493">
    <property type="entry name" value="MORN"/>
    <property type="match status" value="4"/>
</dbReference>
<name>A0A0B5QEU3_CLOBE</name>
<dbReference type="AlphaFoldDB" id="A0A0B5QEU3"/>
<dbReference type="SUPFAM" id="SSF82185">
    <property type="entry name" value="Histone H3 K4-specific methyltransferase SET7/9 N-terminal domain"/>
    <property type="match status" value="2"/>
</dbReference>
<evidence type="ECO:0000256" key="1">
    <source>
        <dbReference type="ARBA" id="ARBA00022737"/>
    </source>
</evidence>
<dbReference type="EMBL" id="CP010086">
    <property type="protein sequence ID" value="AJG96781.1"/>
    <property type="molecule type" value="Genomic_DNA"/>
</dbReference>
<dbReference type="PANTHER" id="PTHR23084">
    <property type="entry name" value="PHOSPHATIDYLINOSITOL-4-PHOSPHATE 5-KINASE RELATED"/>
    <property type="match status" value="1"/>
</dbReference>
<dbReference type="InterPro" id="IPR003409">
    <property type="entry name" value="MORN"/>
</dbReference>
<feature type="transmembrane region" description="Helical" evidence="3">
    <location>
        <begin position="44"/>
        <end position="64"/>
    </location>
</feature>
<dbReference type="Proteomes" id="UP000031866">
    <property type="component" value="Chromosome"/>
</dbReference>
<dbReference type="PANTHER" id="PTHR23084:SF263">
    <property type="entry name" value="MORN REPEAT-CONTAINING PROTEIN 1"/>
    <property type="match status" value="1"/>
</dbReference>
<feature type="transmembrane region" description="Helical" evidence="3">
    <location>
        <begin position="12"/>
        <end position="32"/>
    </location>
</feature>
<gene>
    <name evidence="4" type="ORF">LF65_00090</name>
</gene>
<evidence type="ECO:0000256" key="2">
    <source>
        <dbReference type="SAM" id="MobiDB-lite"/>
    </source>
</evidence>
<organism evidence="4 5">
    <name type="scientific">Clostridium beijerinckii</name>
    <name type="common">Clostridium MP</name>
    <dbReference type="NCBI Taxonomy" id="1520"/>
    <lineage>
        <taxon>Bacteria</taxon>
        <taxon>Bacillati</taxon>
        <taxon>Bacillota</taxon>
        <taxon>Clostridia</taxon>
        <taxon>Eubacteriales</taxon>
        <taxon>Clostridiaceae</taxon>
        <taxon>Clostridium</taxon>
    </lineage>
</organism>
<feature type="compositionally biased region" description="Polar residues" evidence="2">
    <location>
        <begin position="82"/>
        <end position="93"/>
    </location>
</feature>
<reference evidence="5" key="1">
    <citation type="submission" date="2014-12" db="EMBL/GenBank/DDBJ databases">
        <title>Genome sequence of Clostridium beijerinckii strain 59B.</title>
        <authorList>
            <person name="Little G.T."/>
            <person name="Minton N.P."/>
        </authorList>
    </citation>
    <scope>NUCLEOTIDE SEQUENCE [LARGE SCALE GENOMIC DNA]</scope>
    <source>
        <strain evidence="5">59B</strain>
    </source>
</reference>
<dbReference type="KEGG" id="cbei:LF65_00090"/>
<feature type="compositionally biased region" description="Basic and acidic residues" evidence="2">
    <location>
        <begin position="94"/>
        <end position="104"/>
    </location>
</feature>
<evidence type="ECO:0000256" key="3">
    <source>
        <dbReference type="SAM" id="Phobius"/>
    </source>
</evidence>